<proteinExistence type="predicted"/>
<dbReference type="InterPro" id="IPR046036">
    <property type="entry name" value="DUF5994"/>
</dbReference>
<keyword evidence="2" id="KW-1185">Reference proteome</keyword>
<dbReference type="Pfam" id="PF19457">
    <property type="entry name" value="DUF5994"/>
    <property type="match status" value="1"/>
</dbReference>
<name>A0A4R4RQ62_9ACTN</name>
<comment type="caution">
    <text evidence="1">The sequence shown here is derived from an EMBL/GenBank/DDBJ whole genome shotgun (WGS) entry which is preliminary data.</text>
</comment>
<organism evidence="1 2">
    <name type="scientific">Jiangella ureilytica</name>
    <dbReference type="NCBI Taxonomy" id="2530374"/>
    <lineage>
        <taxon>Bacteria</taxon>
        <taxon>Bacillati</taxon>
        <taxon>Actinomycetota</taxon>
        <taxon>Actinomycetes</taxon>
        <taxon>Jiangellales</taxon>
        <taxon>Jiangellaceae</taxon>
        <taxon>Jiangella</taxon>
    </lineage>
</organism>
<protein>
    <submittedName>
        <fullName evidence="1">Uncharacterized protein</fullName>
    </submittedName>
</protein>
<reference evidence="1 2" key="1">
    <citation type="submission" date="2019-02" db="EMBL/GenBank/DDBJ databases">
        <title>Draft genome sequences of novel Actinobacteria.</title>
        <authorList>
            <person name="Sahin N."/>
            <person name="Ay H."/>
            <person name="Saygin H."/>
        </authorList>
    </citation>
    <scope>NUCLEOTIDE SEQUENCE [LARGE SCALE GENOMIC DNA]</scope>
    <source>
        <strain evidence="1 2">KC603</strain>
    </source>
</reference>
<dbReference type="OrthoDB" id="3785441at2"/>
<dbReference type="Proteomes" id="UP000295621">
    <property type="component" value="Unassembled WGS sequence"/>
</dbReference>
<gene>
    <name evidence="1" type="ORF">E1212_10455</name>
</gene>
<accession>A0A4R4RQ62</accession>
<dbReference type="AlphaFoldDB" id="A0A4R4RQ62"/>
<sequence length="133" mass="14800">MWWPRSNDLGAELPAVIESLDRRGFRTEWVSFSRQTWDGTGQQLLIAGRVIRTSSYRAIDPHMVSLSGRDGRARIDLLVVPPDSPATTAARAFSRIVDWDNHVTASDALAAASSEWTHEDELMSWPAVQAVPL</sequence>
<evidence type="ECO:0000313" key="1">
    <source>
        <dbReference type="EMBL" id="TDC52018.1"/>
    </source>
</evidence>
<evidence type="ECO:0000313" key="2">
    <source>
        <dbReference type="Proteomes" id="UP000295621"/>
    </source>
</evidence>
<dbReference type="EMBL" id="SMKL01000018">
    <property type="protein sequence ID" value="TDC52018.1"/>
    <property type="molecule type" value="Genomic_DNA"/>
</dbReference>